<protein>
    <submittedName>
        <fullName evidence="1">Uncharacterized protein</fullName>
    </submittedName>
</protein>
<name>A0ACB9KWZ5_BAUVA</name>
<gene>
    <name evidence="1" type="ORF">L6164_035060</name>
</gene>
<comment type="caution">
    <text evidence="1">The sequence shown here is derived from an EMBL/GenBank/DDBJ whole genome shotgun (WGS) entry which is preliminary data.</text>
</comment>
<evidence type="ECO:0000313" key="1">
    <source>
        <dbReference type="EMBL" id="KAI4301818.1"/>
    </source>
</evidence>
<sequence length="339" mass="38599">MRLEYYNRMSMEDLGSYAVRKILQKQLVLNTCRTEHPFLEKDPWSELELSLVWKRHPGPWKKICSIKFNTTFTGFVDFTWSRMDHQGHSQNQSMGVVGSGGQLAYGSNPYQPNQITGTPGSVGAIQSASQPSGAQLGQHQLAYQHIHQQQQQQLQQQLQSFWANQYQEIEKVTDFKNHSLPLARIKKIMKADEDVRMISAEAPVVFARACEMFILELTLRSWNHTEENKRRTLQKNDIAAAITRTDIFDFLVDIVPREDLKDEVLASMPRGTMPVAGPADALPYCYMQPQHAPQVGTAGVIMGKPVIDPSMYAQQSHPYMAQQMWPHAPEQRQPSPDHP</sequence>
<proteinExistence type="predicted"/>
<organism evidence="1 2">
    <name type="scientific">Bauhinia variegata</name>
    <name type="common">Purple orchid tree</name>
    <name type="synonym">Phanera variegata</name>
    <dbReference type="NCBI Taxonomy" id="167791"/>
    <lineage>
        <taxon>Eukaryota</taxon>
        <taxon>Viridiplantae</taxon>
        <taxon>Streptophyta</taxon>
        <taxon>Embryophyta</taxon>
        <taxon>Tracheophyta</taxon>
        <taxon>Spermatophyta</taxon>
        <taxon>Magnoliopsida</taxon>
        <taxon>eudicotyledons</taxon>
        <taxon>Gunneridae</taxon>
        <taxon>Pentapetalae</taxon>
        <taxon>rosids</taxon>
        <taxon>fabids</taxon>
        <taxon>Fabales</taxon>
        <taxon>Fabaceae</taxon>
        <taxon>Cercidoideae</taxon>
        <taxon>Cercideae</taxon>
        <taxon>Bauhiniinae</taxon>
        <taxon>Bauhinia</taxon>
    </lineage>
</organism>
<evidence type="ECO:0000313" key="2">
    <source>
        <dbReference type="Proteomes" id="UP000828941"/>
    </source>
</evidence>
<keyword evidence="2" id="KW-1185">Reference proteome</keyword>
<accession>A0ACB9KWZ5</accession>
<reference evidence="1 2" key="1">
    <citation type="journal article" date="2022" name="DNA Res.">
        <title>Chromosomal-level genome assembly of the orchid tree Bauhinia variegata (Leguminosae; Cercidoideae) supports the allotetraploid origin hypothesis of Bauhinia.</title>
        <authorList>
            <person name="Zhong Y."/>
            <person name="Chen Y."/>
            <person name="Zheng D."/>
            <person name="Pang J."/>
            <person name="Liu Y."/>
            <person name="Luo S."/>
            <person name="Meng S."/>
            <person name="Qian L."/>
            <person name="Wei D."/>
            <person name="Dai S."/>
            <person name="Zhou R."/>
        </authorList>
    </citation>
    <scope>NUCLEOTIDE SEQUENCE [LARGE SCALE GENOMIC DNA]</scope>
    <source>
        <strain evidence="1">BV-YZ2020</strain>
    </source>
</reference>
<dbReference type="Proteomes" id="UP000828941">
    <property type="component" value="Chromosome 13"/>
</dbReference>
<dbReference type="EMBL" id="CM039438">
    <property type="protein sequence ID" value="KAI4301818.1"/>
    <property type="molecule type" value="Genomic_DNA"/>
</dbReference>